<organism evidence="2 3">
    <name type="scientific">Tulasnella calospora MUT 4182</name>
    <dbReference type="NCBI Taxonomy" id="1051891"/>
    <lineage>
        <taxon>Eukaryota</taxon>
        <taxon>Fungi</taxon>
        <taxon>Dikarya</taxon>
        <taxon>Basidiomycota</taxon>
        <taxon>Agaricomycotina</taxon>
        <taxon>Agaricomycetes</taxon>
        <taxon>Cantharellales</taxon>
        <taxon>Tulasnellaceae</taxon>
        <taxon>Tulasnella</taxon>
    </lineage>
</organism>
<gene>
    <name evidence="2" type="ORF">M407DRAFT_245941</name>
</gene>
<evidence type="ECO:0000313" key="3">
    <source>
        <dbReference type="Proteomes" id="UP000054248"/>
    </source>
</evidence>
<dbReference type="EMBL" id="KN823187">
    <property type="protein sequence ID" value="KIO20104.1"/>
    <property type="molecule type" value="Genomic_DNA"/>
</dbReference>
<reference evidence="3" key="2">
    <citation type="submission" date="2015-01" db="EMBL/GenBank/DDBJ databases">
        <title>Evolutionary Origins and Diversification of the Mycorrhizal Mutualists.</title>
        <authorList>
            <consortium name="DOE Joint Genome Institute"/>
            <consortium name="Mycorrhizal Genomics Consortium"/>
            <person name="Kohler A."/>
            <person name="Kuo A."/>
            <person name="Nagy L.G."/>
            <person name="Floudas D."/>
            <person name="Copeland A."/>
            <person name="Barry K.W."/>
            <person name="Cichocki N."/>
            <person name="Veneault-Fourrey C."/>
            <person name="LaButti K."/>
            <person name="Lindquist E.A."/>
            <person name="Lipzen A."/>
            <person name="Lundell T."/>
            <person name="Morin E."/>
            <person name="Murat C."/>
            <person name="Riley R."/>
            <person name="Ohm R."/>
            <person name="Sun H."/>
            <person name="Tunlid A."/>
            <person name="Henrissat B."/>
            <person name="Grigoriev I.V."/>
            <person name="Hibbett D.S."/>
            <person name="Martin F."/>
        </authorList>
    </citation>
    <scope>NUCLEOTIDE SEQUENCE [LARGE SCALE GENOMIC DNA]</scope>
    <source>
        <strain evidence="3">MUT 4182</strain>
    </source>
</reference>
<dbReference type="Proteomes" id="UP000054248">
    <property type="component" value="Unassembled WGS sequence"/>
</dbReference>
<name>A0A0C3Q8K8_9AGAM</name>
<dbReference type="AlphaFoldDB" id="A0A0C3Q8K8"/>
<accession>A0A0C3Q8K8</accession>
<evidence type="ECO:0000256" key="1">
    <source>
        <dbReference type="SAM" id="MobiDB-lite"/>
    </source>
</evidence>
<dbReference type="HOGENOM" id="CLU_3034097_0_0_1"/>
<sequence length="55" mass="5923">MYDGPYLQAGRDHPSGDSAPDVDRKDIKSGTPSSALSAARQCIGIPARRHIYLLP</sequence>
<reference evidence="2 3" key="1">
    <citation type="submission" date="2014-04" db="EMBL/GenBank/DDBJ databases">
        <authorList>
            <consortium name="DOE Joint Genome Institute"/>
            <person name="Kuo A."/>
            <person name="Girlanda M."/>
            <person name="Perotto S."/>
            <person name="Kohler A."/>
            <person name="Nagy L.G."/>
            <person name="Floudas D."/>
            <person name="Copeland A."/>
            <person name="Barry K.W."/>
            <person name="Cichocki N."/>
            <person name="Veneault-Fourrey C."/>
            <person name="LaButti K."/>
            <person name="Lindquist E.A."/>
            <person name="Lipzen A."/>
            <person name="Lundell T."/>
            <person name="Morin E."/>
            <person name="Murat C."/>
            <person name="Sun H."/>
            <person name="Tunlid A."/>
            <person name="Henrissat B."/>
            <person name="Grigoriev I.V."/>
            <person name="Hibbett D.S."/>
            <person name="Martin F."/>
            <person name="Nordberg H.P."/>
            <person name="Cantor M.N."/>
            <person name="Hua S.X."/>
        </authorList>
    </citation>
    <scope>NUCLEOTIDE SEQUENCE [LARGE SCALE GENOMIC DNA]</scope>
    <source>
        <strain evidence="2 3">MUT 4182</strain>
    </source>
</reference>
<feature type="compositionally biased region" description="Basic and acidic residues" evidence="1">
    <location>
        <begin position="10"/>
        <end position="28"/>
    </location>
</feature>
<proteinExistence type="predicted"/>
<feature type="region of interest" description="Disordered" evidence="1">
    <location>
        <begin position="1"/>
        <end position="35"/>
    </location>
</feature>
<keyword evidence="3" id="KW-1185">Reference proteome</keyword>
<protein>
    <submittedName>
        <fullName evidence="2">Uncharacterized protein</fullName>
    </submittedName>
</protein>
<evidence type="ECO:0000313" key="2">
    <source>
        <dbReference type="EMBL" id="KIO20104.1"/>
    </source>
</evidence>